<keyword evidence="2 6" id="KW-0812">Transmembrane</keyword>
<dbReference type="InterPro" id="IPR007829">
    <property type="entry name" value="TM2"/>
</dbReference>
<dbReference type="AlphaFoldDB" id="E8UBR1"/>
<dbReference type="Pfam" id="PF05154">
    <property type="entry name" value="TM2"/>
    <property type="match status" value="1"/>
</dbReference>
<sequence>MTNDPERDFTPEPQAHEPNRVHLGKAPADTWADAAARASRSAGAPGTPPPGVTWANVQPGEPTHDPVVVNDVANKRVIAGVLGIILGSFGVHKFFIGANTAGLIMLLVNLGGWFVTFFLSLLTLGFGAILLVPLMGLVSTAIAVIGLVEGVLYLTKSDADFQREYLVGKKPWF</sequence>
<dbReference type="Proteomes" id="UP000008635">
    <property type="component" value="Chromosome"/>
</dbReference>
<accession>E8UBR1</accession>
<reference evidence="9" key="2">
    <citation type="submission" date="2011-01" db="EMBL/GenBank/DDBJ databases">
        <title>The complete genome of Deinococcus maricopensis DSM 21211.</title>
        <authorList>
            <consortium name="US DOE Joint Genome Institute (JGI-PGF)"/>
            <person name="Lucas S."/>
            <person name="Copeland A."/>
            <person name="Lapidus A."/>
            <person name="Goodwin L."/>
            <person name="Pitluck S."/>
            <person name="Kyrpides N."/>
            <person name="Mavromatis K."/>
            <person name="Pagani I."/>
            <person name="Ivanova N."/>
            <person name="Ovchinnikova G."/>
            <person name="Zeytun A."/>
            <person name="Detter J.C."/>
            <person name="Han C."/>
            <person name="Land M."/>
            <person name="Hauser L."/>
            <person name="Markowitz V."/>
            <person name="Cheng J.-F."/>
            <person name="Hugenholtz P."/>
            <person name="Woyke T."/>
            <person name="Wu D."/>
            <person name="Pukall R."/>
            <person name="Gehrich-Schroeter G."/>
            <person name="Brambilla E."/>
            <person name="Klenk H.-P."/>
            <person name="Eisen J.A."/>
        </authorList>
    </citation>
    <scope>NUCLEOTIDE SEQUENCE [LARGE SCALE GENOMIC DNA]</scope>
    <source>
        <strain evidence="9">DSM 21211 / LMG 22137 / NRRL B-23946 / LB-34</strain>
    </source>
</reference>
<gene>
    <name evidence="8" type="ordered locus">Deima_2871</name>
</gene>
<feature type="compositionally biased region" description="Basic and acidic residues" evidence="5">
    <location>
        <begin position="1"/>
        <end position="20"/>
    </location>
</feature>
<dbReference type="RefSeq" id="WP_013558004.1">
    <property type="nucleotide sequence ID" value="NC_014958.1"/>
</dbReference>
<dbReference type="OrthoDB" id="9816361at2"/>
<comment type="subcellular location">
    <subcellularLocation>
        <location evidence="1">Membrane</location>
        <topology evidence="1">Multi-pass membrane protein</topology>
    </subcellularLocation>
</comment>
<organism evidence="8 9">
    <name type="scientific">Deinococcus maricopensis (strain DSM 21211 / LMG 22137 / NRRL B-23946 / LB-34)</name>
    <dbReference type="NCBI Taxonomy" id="709986"/>
    <lineage>
        <taxon>Bacteria</taxon>
        <taxon>Thermotogati</taxon>
        <taxon>Deinococcota</taxon>
        <taxon>Deinococci</taxon>
        <taxon>Deinococcales</taxon>
        <taxon>Deinococcaceae</taxon>
        <taxon>Deinococcus</taxon>
    </lineage>
</organism>
<evidence type="ECO:0000313" key="8">
    <source>
        <dbReference type="EMBL" id="ADV68500.1"/>
    </source>
</evidence>
<dbReference type="GO" id="GO:0016020">
    <property type="term" value="C:membrane"/>
    <property type="evidence" value="ECO:0007669"/>
    <property type="project" value="UniProtKB-SubCell"/>
</dbReference>
<keyword evidence="4 6" id="KW-0472">Membrane</keyword>
<feature type="compositionally biased region" description="Low complexity" evidence="5">
    <location>
        <begin position="26"/>
        <end position="45"/>
    </location>
</feature>
<dbReference type="STRING" id="709986.Deima_2871"/>
<protein>
    <submittedName>
        <fullName evidence="8">TM2 domain containing protein</fullName>
    </submittedName>
</protein>
<name>E8UBR1_DEIML</name>
<dbReference type="KEGG" id="dmr:Deima_2871"/>
<dbReference type="EMBL" id="CP002454">
    <property type="protein sequence ID" value="ADV68500.1"/>
    <property type="molecule type" value="Genomic_DNA"/>
</dbReference>
<feature type="transmembrane region" description="Helical" evidence="6">
    <location>
        <begin position="128"/>
        <end position="154"/>
    </location>
</feature>
<feature type="transmembrane region" description="Helical" evidence="6">
    <location>
        <begin position="103"/>
        <end position="122"/>
    </location>
</feature>
<feature type="transmembrane region" description="Helical" evidence="6">
    <location>
        <begin position="77"/>
        <end position="96"/>
    </location>
</feature>
<evidence type="ECO:0000256" key="6">
    <source>
        <dbReference type="SAM" id="Phobius"/>
    </source>
</evidence>
<feature type="domain" description="TM2" evidence="7">
    <location>
        <begin position="74"/>
        <end position="118"/>
    </location>
</feature>
<evidence type="ECO:0000259" key="7">
    <source>
        <dbReference type="Pfam" id="PF05154"/>
    </source>
</evidence>
<feature type="region of interest" description="Disordered" evidence="5">
    <location>
        <begin position="1"/>
        <end position="52"/>
    </location>
</feature>
<evidence type="ECO:0000256" key="4">
    <source>
        <dbReference type="ARBA" id="ARBA00023136"/>
    </source>
</evidence>
<evidence type="ECO:0000256" key="5">
    <source>
        <dbReference type="SAM" id="MobiDB-lite"/>
    </source>
</evidence>
<evidence type="ECO:0000256" key="3">
    <source>
        <dbReference type="ARBA" id="ARBA00022989"/>
    </source>
</evidence>
<evidence type="ECO:0000256" key="2">
    <source>
        <dbReference type="ARBA" id="ARBA00022692"/>
    </source>
</evidence>
<reference evidence="8 9" key="1">
    <citation type="journal article" date="2011" name="Stand. Genomic Sci.">
        <title>Complete genome sequence of Deinococcus maricopensis type strain (LB-34).</title>
        <authorList>
            <person name="Pukall R."/>
            <person name="Zeytun A."/>
            <person name="Lucas S."/>
            <person name="Lapidus A."/>
            <person name="Hammon N."/>
            <person name="Deshpande S."/>
            <person name="Nolan M."/>
            <person name="Cheng J.F."/>
            <person name="Pitluck S."/>
            <person name="Liolios K."/>
            <person name="Pagani I."/>
            <person name="Mikhailova N."/>
            <person name="Ivanova N."/>
            <person name="Mavromatis K."/>
            <person name="Pati A."/>
            <person name="Tapia R."/>
            <person name="Han C."/>
            <person name="Goodwin L."/>
            <person name="Chen A."/>
            <person name="Palaniappan K."/>
            <person name="Land M."/>
            <person name="Hauser L."/>
            <person name="Chang Y.J."/>
            <person name="Jeffries C.D."/>
            <person name="Brambilla E.M."/>
            <person name="Rohde M."/>
            <person name="Goker M."/>
            <person name="Detter J.C."/>
            <person name="Woyke T."/>
            <person name="Bristow J."/>
            <person name="Eisen J.A."/>
            <person name="Markowitz V."/>
            <person name="Hugenholtz P."/>
            <person name="Kyrpides N.C."/>
            <person name="Klenk H.P."/>
        </authorList>
    </citation>
    <scope>NUCLEOTIDE SEQUENCE [LARGE SCALE GENOMIC DNA]</scope>
    <source>
        <strain evidence="9">DSM 21211 / LMG 22137 / NRRL B-23946 / LB-34</strain>
    </source>
</reference>
<dbReference type="eggNOG" id="COG2314">
    <property type="taxonomic scope" value="Bacteria"/>
</dbReference>
<keyword evidence="3 6" id="KW-1133">Transmembrane helix</keyword>
<keyword evidence="9" id="KW-1185">Reference proteome</keyword>
<evidence type="ECO:0000313" key="9">
    <source>
        <dbReference type="Proteomes" id="UP000008635"/>
    </source>
</evidence>
<evidence type="ECO:0000256" key="1">
    <source>
        <dbReference type="ARBA" id="ARBA00004141"/>
    </source>
</evidence>
<proteinExistence type="predicted"/>
<dbReference type="HOGENOM" id="CLU_1545100_0_0_0"/>